<dbReference type="Proteomes" id="UP000194350">
    <property type="component" value="Unassembled WGS sequence"/>
</dbReference>
<keyword evidence="2" id="KW-1185">Reference proteome</keyword>
<comment type="caution">
    <text evidence="1">The sequence shown here is derived from an EMBL/GenBank/DDBJ whole genome shotgun (WGS) entry which is preliminary data.</text>
</comment>
<evidence type="ECO:0000313" key="2">
    <source>
        <dbReference type="Proteomes" id="UP000194350"/>
    </source>
</evidence>
<accession>A0A1Y2S624</accession>
<sequence length="223" mass="24532">MPGILGEVSGIPAVTIKGVLSRQRFIDFQLPAQDNLVDSRFGIRICHAALAVTAGNAFIGVRIAHIGGQRGFSPQIGLVRCQYRHLQYLTDITALNGVLHLILICRPGCHPAFTVFLCPFYWLFCSCGICQCNDPFRRGAFLAPDIERTVCGIALFGIKLIDGMQDPLDMQHPFQLQVADARRFVFIKLNYRLLLSVRAIKGGGQCPVTGFLPGGDNHFVYAV</sequence>
<protein>
    <submittedName>
        <fullName evidence="1">Uncharacterized protein</fullName>
    </submittedName>
</protein>
<dbReference type="EMBL" id="MUBJ01000065">
    <property type="protein sequence ID" value="OTA14055.1"/>
    <property type="molecule type" value="Genomic_DNA"/>
</dbReference>
<name>A0A1Y2S624_9GAMM</name>
<proteinExistence type="predicted"/>
<reference evidence="1 2" key="1">
    <citation type="submission" date="2016-10" db="EMBL/GenBank/DDBJ databases">
        <title>Systematic genetic and metabolomic analysis of Xenorhabdus and Photorhabdus spp., highlights the requirements for a dual symbiotic and pathogenic life style.</title>
        <authorList>
            <person name="Tobias N.J."/>
            <person name="Wolff H."/>
            <person name="Djahanschiri B."/>
            <person name="Pidot S.J."/>
            <person name="Stinear T.P."/>
            <person name="Ebersberger I."/>
            <person name="Bode H.B."/>
        </authorList>
    </citation>
    <scope>NUCLEOTIDE SEQUENCE [LARGE SCALE GENOMIC DNA]</scope>
    <source>
        <strain evidence="1 2">DSM 22392</strain>
    </source>
</reference>
<dbReference type="AlphaFoldDB" id="A0A1Y2S624"/>
<gene>
    <name evidence="1" type="ORF">Xvie_04040</name>
</gene>
<organism evidence="1 2">
    <name type="scientific">Xenorhabdus vietnamensis</name>
    <dbReference type="NCBI Taxonomy" id="351656"/>
    <lineage>
        <taxon>Bacteria</taxon>
        <taxon>Pseudomonadati</taxon>
        <taxon>Pseudomonadota</taxon>
        <taxon>Gammaproteobacteria</taxon>
        <taxon>Enterobacterales</taxon>
        <taxon>Morganellaceae</taxon>
        <taxon>Xenorhabdus</taxon>
    </lineage>
</organism>
<evidence type="ECO:0000313" key="1">
    <source>
        <dbReference type="EMBL" id="OTA14055.1"/>
    </source>
</evidence>